<evidence type="ECO:0000259" key="10">
    <source>
        <dbReference type="PROSITE" id="PS50014"/>
    </source>
</evidence>
<keyword evidence="4" id="KW-0805">Transcription regulation</keyword>
<dbReference type="CDD" id="cd04369">
    <property type="entry name" value="Bromodomain"/>
    <property type="match status" value="1"/>
</dbReference>
<dbReference type="GO" id="GO:0016586">
    <property type="term" value="C:RSC-type complex"/>
    <property type="evidence" value="ECO:0007669"/>
    <property type="project" value="InterPro"/>
</dbReference>
<feature type="domain" description="Bromo" evidence="10">
    <location>
        <begin position="88"/>
        <end position="158"/>
    </location>
</feature>
<evidence type="ECO:0000256" key="6">
    <source>
        <dbReference type="ARBA" id="ARBA00023163"/>
    </source>
</evidence>
<evidence type="ECO:0000256" key="9">
    <source>
        <dbReference type="SAM" id="MobiDB-lite"/>
    </source>
</evidence>
<protein>
    <recommendedName>
        <fullName evidence="10">Bromo domain-containing protein</fullName>
    </recommendedName>
</protein>
<name>A0AAV5GE69_9BASI</name>
<feature type="region of interest" description="Disordered" evidence="9">
    <location>
        <begin position="1"/>
        <end position="62"/>
    </location>
</feature>
<keyword evidence="3" id="KW-0156">Chromatin regulator</keyword>
<feature type="region of interest" description="Disordered" evidence="9">
    <location>
        <begin position="308"/>
        <end position="374"/>
    </location>
</feature>
<dbReference type="Proteomes" id="UP001342314">
    <property type="component" value="Unassembled WGS sequence"/>
</dbReference>
<gene>
    <name evidence="11" type="ORF">Rhopal_000331-T1</name>
</gene>
<dbReference type="PROSITE" id="PS50014">
    <property type="entry name" value="BROMODOMAIN_2"/>
    <property type="match status" value="2"/>
</dbReference>
<dbReference type="Gene3D" id="1.20.920.10">
    <property type="entry name" value="Bromodomain-like"/>
    <property type="match status" value="2"/>
</dbReference>
<dbReference type="GO" id="GO:0003682">
    <property type="term" value="F:chromatin binding"/>
    <property type="evidence" value="ECO:0007669"/>
    <property type="project" value="TreeGrafter"/>
</dbReference>
<evidence type="ECO:0000256" key="4">
    <source>
        <dbReference type="ARBA" id="ARBA00023015"/>
    </source>
</evidence>
<dbReference type="PANTHER" id="PTHR16062">
    <property type="entry name" value="SWI/SNF-RELATED"/>
    <property type="match status" value="1"/>
</dbReference>
<dbReference type="GO" id="GO:0006368">
    <property type="term" value="P:transcription elongation by RNA polymerase II"/>
    <property type="evidence" value="ECO:0007669"/>
    <property type="project" value="TreeGrafter"/>
</dbReference>
<evidence type="ECO:0000256" key="7">
    <source>
        <dbReference type="ARBA" id="ARBA00023242"/>
    </source>
</evidence>
<feature type="region of interest" description="Disordered" evidence="9">
    <location>
        <begin position="573"/>
        <end position="599"/>
    </location>
</feature>
<dbReference type="AlphaFoldDB" id="A0AAV5GE69"/>
<dbReference type="SMART" id="SM00297">
    <property type="entry name" value="BROMO"/>
    <property type="match status" value="2"/>
</dbReference>
<dbReference type="InterPro" id="IPR036427">
    <property type="entry name" value="Bromodomain-like_sf"/>
</dbReference>
<evidence type="ECO:0000313" key="11">
    <source>
        <dbReference type="EMBL" id="GJN87382.1"/>
    </source>
</evidence>
<keyword evidence="7" id="KW-0539">Nucleus</keyword>
<evidence type="ECO:0000256" key="8">
    <source>
        <dbReference type="PROSITE-ProRule" id="PRU00035"/>
    </source>
</evidence>
<dbReference type="PRINTS" id="PR00503">
    <property type="entry name" value="BROMODOMAIN"/>
</dbReference>
<dbReference type="Pfam" id="PF00439">
    <property type="entry name" value="Bromodomain"/>
    <property type="match status" value="2"/>
</dbReference>
<feature type="region of interest" description="Disordered" evidence="9">
    <location>
        <begin position="177"/>
        <end position="198"/>
    </location>
</feature>
<evidence type="ECO:0000256" key="1">
    <source>
        <dbReference type="ARBA" id="ARBA00004123"/>
    </source>
</evidence>
<feature type="domain" description="Bromo" evidence="10">
    <location>
        <begin position="221"/>
        <end position="291"/>
    </location>
</feature>
<feature type="compositionally biased region" description="Acidic residues" evidence="9">
    <location>
        <begin position="350"/>
        <end position="363"/>
    </location>
</feature>
<dbReference type="SUPFAM" id="SSF47370">
    <property type="entry name" value="Bromodomain"/>
    <property type="match status" value="2"/>
</dbReference>
<dbReference type="GO" id="GO:0006338">
    <property type="term" value="P:chromatin remodeling"/>
    <property type="evidence" value="ECO:0007669"/>
    <property type="project" value="InterPro"/>
</dbReference>
<proteinExistence type="predicted"/>
<organism evidence="11 12">
    <name type="scientific">Rhodotorula paludigena</name>
    <dbReference type="NCBI Taxonomy" id="86838"/>
    <lineage>
        <taxon>Eukaryota</taxon>
        <taxon>Fungi</taxon>
        <taxon>Dikarya</taxon>
        <taxon>Basidiomycota</taxon>
        <taxon>Pucciniomycotina</taxon>
        <taxon>Microbotryomycetes</taxon>
        <taxon>Sporidiobolales</taxon>
        <taxon>Sporidiobolaceae</taxon>
        <taxon>Rhodotorula</taxon>
    </lineage>
</organism>
<comment type="subcellular location">
    <subcellularLocation>
        <location evidence="1">Nucleus</location>
    </subcellularLocation>
</comment>
<evidence type="ECO:0000313" key="12">
    <source>
        <dbReference type="Proteomes" id="UP001342314"/>
    </source>
</evidence>
<comment type="caution">
    <text evidence="11">The sequence shown here is derived from an EMBL/GenBank/DDBJ whole genome shotgun (WGS) entry which is preliminary data.</text>
</comment>
<keyword evidence="2" id="KW-0677">Repeat</keyword>
<keyword evidence="6" id="KW-0804">Transcription</keyword>
<dbReference type="InterPro" id="IPR001487">
    <property type="entry name" value="Bromodomain"/>
</dbReference>
<evidence type="ECO:0000256" key="5">
    <source>
        <dbReference type="ARBA" id="ARBA00023117"/>
    </source>
</evidence>
<dbReference type="PANTHER" id="PTHR16062:SF19">
    <property type="entry name" value="PROTEIN POLYBROMO-1"/>
    <property type="match status" value="1"/>
</dbReference>
<keyword evidence="5 8" id="KW-0103">Bromodomain</keyword>
<reference evidence="11 12" key="1">
    <citation type="submission" date="2021-12" db="EMBL/GenBank/DDBJ databases">
        <title>High titer production of polyol ester of fatty acids by Rhodotorula paludigena BS15 towards product separation-free biomass refinery.</title>
        <authorList>
            <person name="Mano J."/>
            <person name="Ono H."/>
            <person name="Tanaka T."/>
            <person name="Naito K."/>
            <person name="Sushida H."/>
            <person name="Ike M."/>
            <person name="Tokuyasu K."/>
            <person name="Kitaoka M."/>
        </authorList>
    </citation>
    <scope>NUCLEOTIDE SEQUENCE [LARGE SCALE GENOMIC DNA]</scope>
    <source>
        <strain evidence="11 12">BS15</strain>
    </source>
</reference>
<dbReference type="InterPro" id="IPR037382">
    <property type="entry name" value="Rsc/polybromo"/>
</dbReference>
<evidence type="ECO:0000256" key="2">
    <source>
        <dbReference type="ARBA" id="ARBA00022737"/>
    </source>
</evidence>
<keyword evidence="12" id="KW-1185">Reference proteome</keyword>
<sequence>MASNAGSPPPAGPAKKKRTRAGVDESLIIDAPRKRRFGGVEIAGDSRRGRGNSPNPATVHATDPEGFQRVQQLGMQLFDKLVAKKDSTGRPLWHVFADLPSQEEYPDYYKMIKKPVSFNEIKAKLDNLQYSCLADVRGDINQAMVNAKRYNAPGSAIFLDAKKLHKVMKDTYAVMTGEAPAPEEDEPATGGAGETSGRRPSLFKSWLLRKLDETTSLTDPNGRYYADDFQVLPDRDYYPDYYQIITEPMAFEVVRSRIVKQSYRTVDQFERDINTIFANAMWYNQDTSRIWKDALVLKNHFAEVMKEAPPDFGTAPSRPSAGKRRSDAGEGAPGRARSRRQSSTAAMSVEPEEDLYVDDDGGSDDGLSRQGSIAPVPAVPFAGVQPKLEPDLAVDPYAIPGVVSSPALASGAVSSPALGGGAALGAGSDIPVGGPADLAANPLLGLASASASLMQPSFATFLNGASASTAPFASDAPGARPGIARRSVSGGASSEPAVFHPRLVARLPRVDERPLVSHFELRCSSARADGAKPLVVRLDNAHARQHAVALPPSVERVEVAPFFALDGAAEEDGANSNATVNGKGKGRAGTNGAAASGEKPSVAVRVRPASLVLEPVADLPPAVLPGIDVDVGVAADPPARGPRYALALRQGLNTLEFVVRPSEADVAVGEGQAAGSVEGEEVYRLFVTK</sequence>
<evidence type="ECO:0000256" key="3">
    <source>
        <dbReference type="ARBA" id="ARBA00022853"/>
    </source>
</evidence>
<dbReference type="EMBL" id="BQKY01000001">
    <property type="protein sequence ID" value="GJN87382.1"/>
    <property type="molecule type" value="Genomic_DNA"/>
</dbReference>
<feature type="region of interest" description="Disordered" evidence="9">
    <location>
        <begin position="472"/>
        <end position="495"/>
    </location>
</feature>
<accession>A0AAV5GE69</accession>